<comment type="caution">
    <text evidence="1">The sequence shown here is derived from an EMBL/GenBank/DDBJ whole genome shotgun (WGS) entry which is preliminary data.</text>
</comment>
<dbReference type="Proteomes" id="UP001162992">
    <property type="component" value="Chromosome 13"/>
</dbReference>
<protein>
    <submittedName>
        <fullName evidence="1">Uncharacterized protein</fullName>
    </submittedName>
</protein>
<name>A0ACC2BX77_DIPCM</name>
<dbReference type="EMBL" id="CM055104">
    <property type="protein sequence ID" value="KAJ7534401.1"/>
    <property type="molecule type" value="Genomic_DNA"/>
</dbReference>
<evidence type="ECO:0000313" key="2">
    <source>
        <dbReference type="Proteomes" id="UP001162992"/>
    </source>
</evidence>
<sequence length="539" mass="59562">MRRNAGTLKMVPLLAVLILGQVLVQPGWCSDTSHDDAAAPKHPGCDNPFELVKVRNWVDGDEERDYVGISARFGTLVEDVEQQAHSAPLTLADPLSSCSYSSKKLTGQIVLVERGNCTFTTKAHVAQAAGAIAILIKNNKEELYKMVCDNNDTYSDIHIPSVMLPKSAGSTLENALLAGKRVKVLLYSPHRPVVDVAEIFLWLMAVGTVLCASLWSAWSAKEAANEHYRRLKEIPESFWNEEKEEEKDVIDINIASALLFLVLASVFLVLLYLFMSDKFLLVLIIVFCIGGVEGLQTCLVALLSRWFPCAGGMYVNVPYFGAVSALTLLVSPFCITFATLWAVYRHISFAWIAQDTLGIALIITVLQIVRLPNIKVSTVLLSCAFFYDIFWVFISPYIFKESVMIVVARGDKTGGEGIPMLLKVPRIYDPWGGYSIIGFGDILLPGLLVSFALRYDWETRKSVVKGYFLWTMIGYGIGLFVTYVALNLMDGNGQPALLYIVPCTLGTIVLLGWWRGELKALWNKGETQKLSSGSSTNTA</sequence>
<reference evidence="2" key="1">
    <citation type="journal article" date="2024" name="Proc. Natl. Acad. Sci. U.S.A.">
        <title>Extraordinary preservation of gene collinearity over three hundred million years revealed in homosporous lycophytes.</title>
        <authorList>
            <person name="Li C."/>
            <person name="Wickell D."/>
            <person name="Kuo L.Y."/>
            <person name="Chen X."/>
            <person name="Nie B."/>
            <person name="Liao X."/>
            <person name="Peng D."/>
            <person name="Ji J."/>
            <person name="Jenkins J."/>
            <person name="Williams M."/>
            <person name="Shu S."/>
            <person name="Plott C."/>
            <person name="Barry K."/>
            <person name="Rajasekar S."/>
            <person name="Grimwood J."/>
            <person name="Han X."/>
            <person name="Sun S."/>
            <person name="Hou Z."/>
            <person name="He W."/>
            <person name="Dai G."/>
            <person name="Sun C."/>
            <person name="Schmutz J."/>
            <person name="Leebens-Mack J.H."/>
            <person name="Li F.W."/>
            <person name="Wang L."/>
        </authorList>
    </citation>
    <scope>NUCLEOTIDE SEQUENCE [LARGE SCALE GENOMIC DNA]</scope>
    <source>
        <strain evidence="2">cv. PW_Plant_1</strain>
    </source>
</reference>
<proteinExistence type="predicted"/>
<evidence type="ECO:0000313" key="1">
    <source>
        <dbReference type="EMBL" id="KAJ7534401.1"/>
    </source>
</evidence>
<accession>A0ACC2BX77</accession>
<organism evidence="1 2">
    <name type="scientific">Diphasiastrum complanatum</name>
    <name type="common">Issler's clubmoss</name>
    <name type="synonym">Lycopodium complanatum</name>
    <dbReference type="NCBI Taxonomy" id="34168"/>
    <lineage>
        <taxon>Eukaryota</taxon>
        <taxon>Viridiplantae</taxon>
        <taxon>Streptophyta</taxon>
        <taxon>Embryophyta</taxon>
        <taxon>Tracheophyta</taxon>
        <taxon>Lycopodiopsida</taxon>
        <taxon>Lycopodiales</taxon>
        <taxon>Lycopodiaceae</taxon>
        <taxon>Lycopodioideae</taxon>
        <taxon>Diphasiastrum</taxon>
    </lineage>
</organism>
<gene>
    <name evidence="1" type="ORF">O6H91_13G092500</name>
</gene>
<keyword evidence="2" id="KW-1185">Reference proteome</keyword>